<evidence type="ECO:0000313" key="4">
    <source>
        <dbReference type="Proteomes" id="UP000761264"/>
    </source>
</evidence>
<organism evidence="3 4">
    <name type="scientific">Pelagibius litoralis</name>
    <dbReference type="NCBI Taxonomy" id="374515"/>
    <lineage>
        <taxon>Bacteria</taxon>
        <taxon>Pseudomonadati</taxon>
        <taxon>Pseudomonadota</taxon>
        <taxon>Alphaproteobacteria</taxon>
        <taxon>Rhodospirillales</taxon>
        <taxon>Rhodovibrionaceae</taxon>
        <taxon>Pelagibius</taxon>
    </lineage>
</organism>
<comment type="caution">
    <text evidence="3">The sequence shown here is derived from an EMBL/GenBank/DDBJ whole genome shotgun (WGS) entry which is preliminary data.</text>
</comment>
<dbReference type="InterPro" id="IPR006016">
    <property type="entry name" value="UspA"/>
</dbReference>
<dbReference type="SUPFAM" id="SSF52402">
    <property type="entry name" value="Adenine nucleotide alpha hydrolases-like"/>
    <property type="match status" value="2"/>
</dbReference>
<dbReference type="PANTHER" id="PTHR46268">
    <property type="entry name" value="STRESS RESPONSE PROTEIN NHAX"/>
    <property type="match status" value="1"/>
</dbReference>
<dbReference type="Gene3D" id="3.40.50.12370">
    <property type="match status" value="1"/>
</dbReference>
<protein>
    <submittedName>
        <fullName evidence="3">Universal stress protein</fullName>
    </submittedName>
</protein>
<gene>
    <name evidence="3" type="ORF">HBA54_11610</name>
</gene>
<dbReference type="CDD" id="cd00293">
    <property type="entry name" value="USP-like"/>
    <property type="match status" value="1"/>
</dbReference>
<evidence type="ECO:0000313" key="3">
    <source>
        <dbReference type="EMBL" id="NIA69237.1"/>
    </source>
</evidence>
<reference evidence="3" key="1">
    <citation type="submission" date="2020-03" db="EMBL/GenBank/DDBJ databases">
        <title>Genome of Pelagibius litoralis DSM 21314T.</title>
        <authorList>
            <person name="Wang G."/>
        </authorList>
    </citation>
    <scope>NUCLEOTIDE SEQUENCE</scope>
    <source>
        <strain evidence="3">DSM 21314</strain>
    </source>
</reference>
<accession>A0A967K8H0</accession>
<sequence>MTVRTILVPVRGDGKGEGVLDYALSLARRHQAHLEVLHCRPRPDDMIPFGVFVPARLRKEIVTSAGTLANEEESKVRDLFDRYCAKHDIPEIDAAPWPRDRVSATWREETGKQAKIIGLRGRLADLIAVAKPDHAQNLGLNTLEAALLETGKLVLMCPPRPVDSVGAKVAIAWNGSGEAARAVTAALPLLTKADSVILLAGKGAEMPVSAEEAKAYLAVHDIDSALHSFSATPAAIGQALLSNAKEAGADCLLMGAYGQSRRRELVMGGVTQHVIDHADMPILLMH</sequence>
<keyword evidence="4" id="KW-1185">Reference proteome</keyword>
<dbReference type="EMBL" id="JAAQPH010000008">
    <property type="protein sequence ID" value="NIA69237.1"/>
    <property type="molecule type" value="Genomic_DNA"/>
</dbReference>
<dbReference type="RefSeq" id="WP_167224653.1">
    <property type="nucleotide sequence ID" value="NZ_JAAQPH010000008.1"/>
</dbReference>
<evidence type="ECO:0000259" key="2">
    <source>
        <dbReference type="Pfam" id="PF00582"/>
    </source>
</evidence>
<dbReference type="InterPro" id="IPR006015">
    <property type="entry name" value="Universal_stress_UspA"/>
</dbReference>
<comment type="similarity">
    <text evidence="1">Belongs to the universal stress protein A family.</text>
</comment>
<name>A0A967K8H0_9PROT</name>
<dbReference type="Pfam" id="PF00582">
    <property type="entry name" value="Usp"/>
    <property type="match status" value="1"/>
</dbReference>
<dbReference type="PRINTS" id="PR01438">
    <property type="entry name" value="UNVRSLSTRESS"/>
</dbReference>
<feature type="domain" description="UspA" evidence="2">
    <location>
        <begin position="200"/>
        <end position="284"/>
    </location>
</feature>
<dbReference type="PANTHER" id="PTHR46268:SF15">
    <property type="entry name" value="UNIVERSAL STRESS PROTEIN HP_0031"/>
    <property type="match status" value="1"/>
</dbReference>
<proteinExistence type="inferred from homology"/>
<evidence type="ECO:0000256" key="1">
    <source>
        <dbReference type="ARBA" id="ARBA00008791"/>
    </source>
</evidence>
<dbReference type="Proteomes" id="UP000761264">
    <property type="component" value="Unassembled WGS sequence"/>
</dbReference>
<dbReference type="AlphaFoldDB" id="A0A967K8H0"/>